<dbReference type="PANTHER" id="PTHR13826">
    <property type="entry name" value="INTESTINAL TREFOIL FACTOR-RELATED"/>
    <property type="match status" value="1"/>
</dbReference>
<feature type="domain" description="P-type" evidence="5">
    <location>
        <begin position="34"/>
        <end position="74"/>
    </location>
</feature>
<dbReference type="SUPFAM" id="SSF57492">
    <property type="entry name" value="Trefoil"/>
    <property type="match status" value="2"/>
</dbReference>
<sequence length="249" mass="28288">MELFMVSIFKRSFKCCNHLFDYFSFNPILAPPPTECAADRVDCGYGGITQEECEGKGCIFDSTIPETKWCFYTVAEAPARKAECTVDPSVRIDCGYPGITDKDCREKGCCYDECIPDVTWCFEKAVIERIESIVGEEKSERATKNEVNISEYGQDDNDLVINISSYRLTSDERTVLNHISLFNMIVDVNRFMRSLTLNCFFNSKRIKESNGEDVISVSVIDKDGSEMNENYGTQDVVQAIEQLRIMMMS</sequence>
<dbReference type="Gene3D" id="4.10.110.10">
    <property type="entry name" value="Spasmolytic Protein, domain 1"/>
    <property type="match status" value="2"/>
</dbReference>
<dbReference type="EMBL" id="CM004468">
    <property type="protein sequence ID" value="OCT93704.1"/>
    <property type="molecule type" value="Genomic_DNA"/>
</dbReference>
<dbReference type="InterPro" id="IPR017994">
    <property type="entry name" value="P_trefoil_chordata"/>
</dbReference>
<evidence type="ECO:0000313" key="6">
    <source>
        <dbReference type="EMBL" id="OCT93704.1"/>
    </source>
</evidence>
<dbReference type="InterPro" id="IPR017957">
    <property type="entry name" value="P_trefoil_CS"/>
</dbReference>
<evidence type="ECO:0000256" key="4">
    <source>
        <dbReference type="PROSITE-ProRule" id="PRU00779"/>
    </source>
</evidence>
<dbReference type="Proteomes" id="UP000694892">
    <property type="component" value="Chromosome 2L"/>
</dbReference>
<dbReference type="PROSITE" id="PS00025">
    <property type="entry name" value="P_TREFOIL_1"/>
    <property type="match status" value="1"/>
</dbReference>
<keyword evidence="3 4" id="KW-1015">Disulfide bond</keyword>
<evidence type="ECO:0000256" key="1">
    <source>
        <dbReference type="ARBA" id="ARBA00004613"/>
    </source>
</evidence>
<dbReference type="InterPro" id="IPR044913">
    <property type="entry name" value="P_trefoil_dom_sf"/>
</dbReference>
<dbReference type="GO" id="GO:0005615">
    <property type="term" value="C:extracellular space"/>
    <property type="evidence" value="ECO:0007669"/>
    <property type="project" value="TreeGrafter"/>
</dbReference>
<dbReference type="CDD" id="cd00111">
    <property type="entry name" value="Trefoil"/>
    <property type="match status" value="2"/>
</dbReference>
<keyword evidence="2" id="KW-0964">Secreted</keyword>
<evidence type="ECO:0000256" key="3">
    <source>
        <dbReference type="ARBA" id="ARBA00023157"/>
    </source>
</evidence>
<reference evidence="7" key="1">
    <citation type="journal article" date="2016" name="Nature">
        <title>Genome evolution in the allotetraploid frog Xenopus laevis.</title>
        <authorList>
            <person name="Session A.M."/>
            <person name="Uno Y."/>
            <person name="Kwon T."/>
            <person name="Chapman J.A."/>
            <person name="Toyoda A."/>
            <person name="Takahashi S."/>
            <person name="Fukui A."/>
            <person name="Hikosaka A."/>
            <person name="Suzuki A."/>
            <person name="Kondo M."/>
            <person name="van Heeringen S.J."/>
            <person name="Quigley I."/>
            <person name="Heinz S."/>
            <person name="Ogino H."/>
            <person name="Ochi H."/>
            <person name="Hellsten U."/>
            <person name="Lyons J.B."/>
            <person name="Simakov O."/>
            <person name="Putnam N."/>
            <person name="Stites J."/>
            <person name="Kuroki Y."/>
            <person name="Tanaka T."/>
            <person name="Michiue T."/>
            <person name="Watanabe M."/>
            <person name="Bogdanovic O."/>
            <person name="Lister R."/>
            <person name="Georgiou G."/>
            <person name="Paranjpe S.S."/>
            <person name="van Kruijsbergen I."/>
            <person name="Shu S."/>
            <person name="Carlson J."/>
            <person name="Kinoshita T."/>
            <person name="Ohta Y."/>
            <person name="Mawaribuchi S."/>
            <person name="Jenkins J."/>
            <person name="Grimwood J."/>
            <person name="Schmutz J."/>
            <person name="Mitros T."/>
            <person name="Mozaffari S.V."/>
            <person name="Suzuki Y."/>
            <person name="Haramoto Y."/>
            <person name="Yamamoto T.S."/>
            <person name="Takagi C."/>
            <person name="Heald R."/>
            <person name="Miller K."/>
            <person name="Haudenschild C."/>
            <person name="Kitzman J."/>
            <person name="Nakayama T."/>
            <person name="Izutsu Y."/>
            <person name="Robert J."/>
            <person name="Fortriede J."/>
            <person name="Burns K."/>
            <person name="Lotay V."/>
            <person name="Karimi K."/>
            <person name="Yasuoka Y."/>
            <person name="Dichmann D.S."/>
            <person name="Flajnik M.F."/>
            <person name="Houston D.W."/>
            <person name="Shendure J."/>
            <person name="DuPasquier L."/>
            <person name="Vize P.D."/>
            <person name="Zorn A.M."/>
            <person name="Ito M."/>
            <person name="Marcotte E.M."/>
            <person name="Wallingford J.B."/>
            <person name="Ito Y."/>
            <person name="Asashima M."/>
            <person name="Ueno N."/>
            <person name="Matsuda Y."/>
            <person name="Veenstra G.J."/>
            <person name="Fujiyama A."/>
            <person name="Harland R.M."/>
            <person name="Taira M."/>
            <person name="Rokhsar D.S."/>
        </authorList>
    </citation>
    <scope>NUCLEOTIDE SEQUENCE [LARGE SCALE GENOMIC DNA]</scope>
    <source>
        <strain evidence="7">J</strain>
    </source>
</reference>
<feature type="disulfide bond" evidence="4">
    <location>
        <begin position="84"/>
        <end position="110"/>
    </location>
</feature>
<feature type="disulfide bond" evidence="4">
    <location>
        <begin position="104"/>
        <end position="121"/>
    </location>
</feature>
<dbReference type="InterPro" id="IPR000519">
    <property type="entry name" value="P_trefoil_dom"/>
</dbReference>
<evidence type="ECO:0000313" key="7">
    <source>
        <dbReference type="Proteomes" id="UP000694892"/>
    </source>
</evidence>
<proteinExistence type="predicted"/>
<feature type="domain" description="P-type" evidence="5">
    <location>
        <begin position="82"/>
        <end position="125"/>
    </location>
</feature>
<dbReference type="FunFam" id="4.10.110.10:FF:000006">
    <property type="entry name" value="Trefoil factor 1"/>
    <property type="match status" value="1"/>
</dbReference>
<dbReference type="PRINTS" id="PR00680">
    <property type="entry name" value="PTREFOIL"/>
</dbReference>
<dbReference type="PANTHER" id="PTHR13826:SF14">
    <property type="entry name" value="TREFOIL FACTOR 2"/>
    <property type="match status" value="1"/>
</dbReference>
<comment type="subcellular location">
    <subcellularLocation>
        <location evidence="1">Secreted</location>
    </subcellularLocation>
</comment>
<name>A0A974DKK8_XENLA</name>
<evidence type="ECO:0000256" key="2">
    <source>
        <dbReference type="ARBA" id="ARBA00022525"/>
    </source>
</evidence>
<evidence type="ECO:0000259" key="5">
    <source>
        <dbReference type="PROSITE" id="PS51448"/>
    </source>
</evidence>
<protein>
    <recommendedName>
        <fullName evidence="5">P-type domain-containing protein</fullName>
    </recommendedName>
</protein>
<dbReference type="SMART" id="SM00018">
    <property type="entry name" value="PD"/>
    <property type="match status" value="2"/>
</dbReference>
<feature type="disulfide bond" evidence="4">
    <location>
        <begin position="53"/>
        <end position="70"/>
    </location>
</feature>
<feature type="disulfide bond" evidence="4">
    <location>
        <begin position="94"/>
        <end position="109"/>
    </location>
</feature>
<feature type="disulfide bond" evidence="4">
    <location>
        <begin position="43"/>
        <end position="58"/>
    </location>
</feature>
<dbReference type="AlphaFoldDB" id="A0A974DKK8"/>
<comment type="caution">
    <text evidence="4">Lacks conserved residue(s) required for the propagation of feature annotation.</text>
</comment>
<gene>
    <name evidence="6" type="ORF">XELAEV_18011379mg</name>
</gene>
<dbReference type="Pfam" id="PF00088">
    <property type="entry name" value="Trefoil"/>
    <property type="match status" value="2"/>
</dbReference>
<accession>A0A974DKK8</accession>
<organism evidence="6 7">
    <name type="scientific">Xenopus laevis</name>
    <name type="common">African clawed frog</name>
    <dbReference type="NCBI Taxonomy" id="8355"/>
    <lineage>
        <taxon>Eukaryota</taxon>
        <taxon>Metazoa</taxon>
        <taxon>Chordata</taxon>
        <taxon>Craniata</taxon>
        <taxon>Vertebrata</taxon>
        <taxon>Euteleostomi</taxon>
        <taxon>Amphibia</taxon>
        <taxon>Batrachia</taxon>
        <taxon>Anura</taxon>
        <taxon>Pipoidea</taxon>
        <taxon>Pipidae</taxon>
        <taxon>Xenopodinae</taxon>
        <taxon>Xenopus</taxon>
        <taxon>Xenopus</taxon>
    </lineage>
</organism>
<dbReference type="PROSITE" id="PS51448">
    <property type="entry name" value="P_TREFOIL_2"/>
    <property type="match status" value="2"/>
</dbReference>